<gene>
    <name evidence="1" type="ORF">KGA66_15315</name>
</gene>
<dbReference type="GO" id="GO:0016746">
    <property type="term" value="F:acyltransferase activity"/>
    <property type="evidence" value="ECO:0007669"/>
    <property type="project" value="InterPro"/>
</dbReference>
<dbReference type="EMBL" id="JAGSXH010000050">
    <property type="protein sequence ID" value="MBS2964426.1"/>
    <property type="molecule type" value="Genomic_DNA"/>
</dbReference>
<proteinExistence type="predicted"/>
<dbReference type="Proteomes" id="UP000677913">
    <property type="component" value="Unassembled WGS sequence"/>
</dbReference>
<sequence>MLARACWPEPADDGAAPPAVPGFIVSSFNPLVIEVAERCLRQVFGEPPAAEPRRAAGVGILLASAGGDQGTARALAEAVAAGARVPPLLFFQSNPNAVLGHVAARWGLAGPVISLGPAATGRGETPEQTCRLSLAEALTAAAVLIGDGDAREALVLAVEQGTVPGAAGDRAVALYVAGDG</sequence>
<evidence type="ECO:0008006" key="3">
    <source>
        <dbReference type="Google" id="ProtNLM"/>
    </source>
</evidence>
<organism evidence="1 2">
    <name type="scientific">Actinocrinis puniceicyclus</name>
    <dbReference type="NCBI Taxonomy" id="977794"/>
    <lineage>
        <taxon>Bacteria</taxon>
        <taxon>Bacillati</taxon>
        <taxon>Actinomycetota</taxon>
        <taxon>Actinomycetes</taxon>
        <taxon>Catenulisporales</taxon>
        <taxon>Actinospicaceae</taxon>
        <taxon>Actinocrinis</taxon>
    </lineage>
</organism>
<dbReference type="Gene3D" id="3.40.47.10">
    <property type="match status" value="1"/>
</dbReference>
<keyword evidence="2" id="KW-1185">Reference proteome</keyword>
<evidence type="ECO:0000313" key="2">
    <source>
        <dbReference type="Proteomes" id="UP000677913"/>
    </source>
</evidence>
<accession>A0A8J7WL90</accession>
<protein>
    <recommendedName>
        <fullName evidence="3">Beta-ketoacyl synthase N-terminal domain-containing protein</fullName>
    </recommendedName>
</protein>
<dbReference type="SUPFAM" id="SSF53901">
    <property type="entry name" value="Thiolase-like"/>
    <property type="match status" value="1"/>
</dbReference>
<evidence type="ECO:0000313" key="1">
    <source>
        <dbReference type="EMBL" id="MBS2964426.1"/>
    </source>
</evidence>
<dbReference type="InterPro" id="IPR016039">
    <property type="entry name" value="Thiolase-like"/>
</dbReference>
<dbReference type="AlphaFoldDB" id="A0A8J7WL90"/>
<dbReference type="RefSeq" id="WP_211468788.1">
    <property type="nucleotide sequence ID" value="NZ_JAGSXH010000050.1"/>
</dbReference>
<name>A0A8J7WL90_9ACTN</name>
<reference evidence="1" key="1">
    <citation type="submission" date="2021-04" db="EMBL/GenBank/DDBJ databases">
        <title>Genome based classification of Actinospica acidithermotolerans sp. nov., an actinobacterium isolated from an Indonesian hot spring.</title>
        <authorList>
            <person name="Kusuma A.B."/>
            <person name="Putra K.E."/>
            <person name="Nafisah S."/>
            <person name="Loh J."/>
            <person name="Nouioui I."/>
            <person name="Goodfellow M."/>
        </authorList>
    </citation>
    <scope>NUCLEOTIDE SEQUENCE</scope>
    <source>
        <strain evidence="1">DSM 45618</strain>
    </source>
</reference>
<comment type="caution">
    <text evidence="1">The sequence shown here is derived from an EMBL/GenBank/DDBJ whole genome shotgun (WGS) entry which is preliminary data.</text>
</comment>